<evidence type="ECO:0000313" key="2">
    <source>
        <dbReference type="EMBL" id="OQE26851.1"/>
    </source>
</evidence>
<accession>A0A1V6TKP6</accession>
<keyword evidence="1" id="KW-0472">Membrane</keyword>
<feature type="transmembrane region" description="Helical" evidence="1">
    <location>
        <begin position="15"/>
        <end position="35"/>
    </location>
</feature>
<comment type="caution">
    <text evidence="2">The sequence shown here is derived from an EMBL/GenBank/DDBJ whole genome shotgun (WGS) entry which is preliminary data.</text>
</comment>
<reference evidence="3" key="1">
    <citation type="journal article" date="2017" name="Nat. Microbiol.">
        <title>Global analysis of biosynthetic gene clusters reveals vast potential of secondary metabolite production in Penicillium species.</title>
        <authorList>
            <person name="Nielsen J.C."/>
            <person name="Grijseels S."/>
            <person name="Prigent S."/>
            <person name="Ji B."/>
            <person name="Dainat J."/>
            <person name="Nielsen K.F."/>
            <person name="Frisvad J.C."/>
            <person name="Workman M."/>
            <person name="Nielsen J."/>
        </authorList>
    </citation>
    <scope>NUCLEOTIDE SEQUENCE [LARGE SCALE GENOMIC DNA]</scope>
    <source>
        <strain evidence="3">IBT 24891</strain>
    </source>
</reference>
<evidence type="ECO:0000256" key="1">
    <source>
        <dbReference type="SAM" id="Phobius"/>
    </source>
</evidence>
<name>A0A1V6TKP6_9EURO</name>
<keyword evidence="1" id="KW-0812">Transmembrane</keyword>
<gene>
    <name evidence="2" type="ORF">PENSTE_c005G04205</name>
</gene>
<dbReference type="EMBL" id="MLKD01000005">
    <property type="protein sequence ID" value="OQE26851.1"/>
    <property type="molecule type" value="Genomic_DNA"/>
</dbReference>
<dbReference type="AlphaFoldDB" id="A0A1V6TKP6"/>
<keyword evidence="3" id="KW-1185">Reference proteome</keyword>
<organism evidence="2 3">
    <name type="scientific">Penicillium steckii</name>
    <dbReference type="NCBI Taxonomy" id="303698"/>
    <lineage>
        <taxon>Eukaryota</taxon>
        <taxon>Fungi</taxon>
        <taxon>Dikarya</taxon>
        <taxon>Ascomycota</taxon>
        <taxon>Pezizomycotina</taxon>
        <taxon>Eurotiomycetes</taxon>
        <taxon>Eurotiomycetidae</taxon>
        <taxon>Eurotiales</taxon>
        <taxon>Aspergillaceae</taxon>
        <taxon>Penicillium</taxon>
    </lineage>
</organism>
<protein>
    <submittedName>
        <fullName evidence="2">Uncharacterized protein</fullName>
    </submittedName>
</protein>
<feature type="transmembrane region" description="Helical" evidence="1">
    <location>
        <begin position="56"/>
        <end position="79"/>
    </location>
</feature>
<proteinExistence type="predicted"/>
<dbReference type="Proteomes" id="UP000191285">
    <property type="component" value="Unassembled WGS sequence"/>
</dbReference>
<evidence type="ECO:0000313" key="3">
    <source>
        <dbReference type="Proteomes" id="UP000191285"/>
    </source>
</evidence>
<sequence>MNIETDPLQALVHNLSVALSILLLGLLLYVMIYWLGGMRNIMRQPARILHLIRQYVWPHLPLEFAMVIIALGVKVVAYLDLVPSNSGHYHYIVDVMRVFSNGTTTAKTYTICGKETMEMATRLLSDSASTVSVTWDVTSTWFVPPSTTLPTPIA</sequence>
<keyword evidence="1" id="KW-1133">Transmembrane helix</keyword>